<sequence>MMTLSLSSEQTLYLLLLTHWLVGAMAGVFAWYKGRSLKLWLFLGLTCGIAALLVALVMKPKQSV</sequence>
<name>A0ABW8WRX9_9CYAN</name>
<evidence type="ECO:0000313" key="3">
    <source>
        <dbReference type="Proteomes" id="UP001628874"/>
    </source>
</evidence>
<comment type="caution">
    <text evidence="2">The sequence shown here is derived from an EMBL/GenBank/DDBJ whole genome shotgun (WGS) entry which is preliminary data.</text>
</comment>
<keyword evidence="1" id="KW-0812">Transmembrane</keyword>
<organism evidence="2 3">
    <name type="scientific">Scytonema tolypothrichoides VB-61278_2</name>
    <dbReference type="NCBI Taxonomy" id="3232314"/>
    <lineage>
        <taxon>Bacteria</taxon>
        <taxon>Bacillati</taxon>
        <taxon>Cyanobacteriota</taxon>
        <taxon>Cyanophyceae</taxon>
        <taxon>Nostocales</taxon>
        <taxon>Scytonemataceae</taxon>
        <taxon>Scytonema</taxon>
    </lineage>
</organism>
<accession>A0ABW8WRX9</accession>
<evidence type="ECO:0000313" key="2">
    <source>
        <dbReference type="EMBL" id="MFL9463740.1"/>
    </source>
</evidence>
<reference evidence="2 3" key="1">
    <citation type="submission" date="2024-07" db="EMBL/GenBank/DDBJ databases">
        <authorList>
            <person name="Tripathy S."/>
        </authorList>
    </citation>
    <scope>NUCLEOTIDE SEQUENCE [LARGE SCALE GENOMIC DNA]</scope>
    <source>
        <strain evidence="2 3">VB-61278_2</strain>
    </source>
</reference>
<keyword evidence="3" id="KW-1185">Reference proteome</keyword>
<evidence type="ECO:0000256" key="1">
    <source>
        <dbReference type="SAM" id="Phobius"/>
    </source>
</evidence>
<feature type="transmembrane region" description="Helical" evidence="1">
    <location>
        <begin position="12"/>
        <end position="32"/>
    </location>
</feature>
<dbReference type="RefSeq" id="WP_237266112.1">
    <property type="nucleotide sequence ID" value="NZ_JBFQGM010000009.1"/>
</dbReference>
<dbReference type="Proteomes" id="UP001628874">
    <property type="component" value="Unassembled WGS sequence"/>
</dbReference>
<keyword evidence="1" id="KW-0472">Membrane</keyword>
<feature type="transmembrane region" description="Helical" evidence="1">
    <location>
        <begin position="39"/>
        <end position="58"/>
    </location>
</feature>
<protein>
    <submittedName>
        <fullName evidence="2">Uncharacterized protein</fullName>
    </submittedName>
</protein>
<dbReference type="EMBL" id="JBFQGM010000009">
    <property type="protein sequence ID" value="MFL9463740.1"/>
    <property type="molecule type" value="Genomic_DNA"/>
</dbReference>
<proteinExistence type="predicted"/>
<keyword evidence="1" id="KW-1133">Transmembrane helix</keyword>
<gene>
    <name evidence="2" type="ORF">AB0759_24310</name>
</gene>